<organism evidence="2 3">
    <name type="scientific">Stereum hirsutum (strain FP-91666)</name>
    <name type="common">White-rot fungus</name>
    <dbReference type="NCBI Taxonomy" id="721885"/>
    <lineage>
        <taxon>Eukaryota</taxon>
        <taxon>Fungi</taxon>
        <taxon>Dikarya</taxon>
        <taxon>Basidiomycota</taxon>
        <taxon>Agaricomycotina</taxon>
        <taxon>Agaricomycetes</taxon>
        <taxon>Russulales</taxon>
        <taxon>Stereaceae</taxon>
        <taxon>Stereum</taxon>
    </lineage>
</organism>
<evidence type="ECO:0000313" key="2">
    <source>
        <dbReference type="EMBL" id="EIM80060.1"/>
    </source>
</evidence>
<keyword evidence="3" id="KW-1185">Reference proteome</keyword>
<dbReference type="EMBL" id="JH687399">
    <property type="protein sequence ID" value="EIM80060.1"/>
    <property type="molecule type" value="Genomic_DNA"/>
</dbReference>
<evidence type="ECO:0000313" key="3">
    <source>
        <dbReference type="Proteomes" id="UP000053927"/>
    </source>
</evidence>
<reference evidence="3" key="1">
    <citation type="journal article" date="2012" name="Science">
        <title>The Paleozoic origin of enzymatic lignin decomposition reconstructed from 31 fungal genomes.</title>
        <authorList>
            <person name="Floudas D."/>
            <person name="Binder M."/>
            <person name="Riley R."/>
            <person name="Barry K."/>
            <person name="Blanchette R.A."/>
            <person name="Henrissat B."/>
            <person name="Martinez A.T."/>
            <person name="Otillar R."/>
            <person name="Spatafora J.W."/>
            <person name="Yadav J.S."/>
            <person name="Aerts A."/>
            <person name="Benoit I."/>
            <person name="Boyd A."/>
            <person name="Carlson A."/>
            <person name="Copeland A."/>
            <person name="Coutinho P.M."/>
            <person name="de Vries R.P."/>
            <person name="Ferreira P."/>
            <person name="Findley K."/>
            <person name="Foster B."/>
            <person name="Gaskell J."/>
            <person name="Glotzer D."/>
            <person name="Gorecki P."/>
            <person name="Heitman J."/>
            <person name="Hesse C."/>
            <person name="Hori C."/>
            <person name="Igarashi K."/>
            <person name="Jurgens J.A."/>
            <person name="Kallen N."/>
            <person name="Kersten P."/>
            <person name="Kohler A."/>
            <person name="Kuees U."/>
            <person name="Kumar T.K.A."/>
            <person name="Kuo A."/>
            <person name="LaButti K."/>
            <person name="Larrondo L.F."/>
            <person name="Lindquist E."/>
            <person name="Ling A."/>
            <person name="Lombard V."/>
            <person name="Lucas S."/>
            <person name="Lundell T."/>
            <person name="Martin R."/>
            <person name="McLaughlin D.J."/>
            <person name="Morgenstern I."/>
            <person name="Morin E."/>
            <person name="Murat C."/>
            <person name="Nagy L.G."/>
            <person name="Nolan M."/>
            <person name="Ohm R.A."/>
            <person name="Patyshakuliyeva A."/>
            <person name="Rokas A."/>
            <person name="Ruiz-Duenas F.J."/>
            <person name="Sabat G."/>
            <person name="Salamov A."/>
            <person name="Samejima M."/>
            <person name="Schmutz J."/>
            <person name="Slot J.C."/>
            <person name="St John F."/>
            <person name="Stenlid J."/>
            <person name="Sun H."/>
            <person name="Sun S."/>
            <person name="Syed K."/>
            <person name="Tsang A."/>
            <person name="Wiebenga A."/>
            <person name="Young D."/>
            <person name="Pisabarro A."/>
            <person name="Eastwood D.C."/>
            <person name="Martin F."/>
            <person name="Cullen D."/>
            <person name="Grigoriev I.V."/>
            <person name="Hibbett D.S."/>
        </authorList>
    </citation>
    <scope>NUCLEOTIDE SEQUENCE [LARGE SCALE GENOMIC DNA]</scope>
    <source>
        <strain evidence="3">FP-91666</strain>
    </source>
</reference>
<proteinExistence type="predicted"/>
<gene>
    <name evidence="2" type="ORF">STEHIDRAFT_162947</name>
</gene>
<protein>
    <submittedName>
        <fullName evidence="2">Uncharacterized protein</fullName>
    </submittedName>
</protein>
<feature type="compositionally biased region" description="Acidic residues" evidence="1">
    <location>
        <begin position="153"/>
        <end position="175"/>
    </location>
</feature>
<dbReference type="AlphaFoldDB" id="R7RYU0"/>
<feature type="region of interest" description="Disordered" evidence="1">
    <location>
        <begin position="145"/>
        <end position="175"/>
    </location>
</feature>
<dbReference type="Proteomes" id="UP000053927">
    <property type="component" value="Unassembled WGS sequence"/>
</dbReference>
<name>R7RYU0_STEHR</name>
<accession>R7RYU0</accession>
<dbReference type="KEGG" id="shs:STEHIDRAFT_162947"/>
<evidence type="ECO:0000256" key="1">
    <source>
        <dbReference type="SAM" id="MobiDB-lite"/>
    </source>
</evidence>
<dbReference type="RefSeq" id="XP_007310685.1">
    <property type="nucleotide sequence ID" value="XM_007310623.1"/>
</dbReference>
<sequence>MSLILFHDPWGLCDMDFGGLDLEEERRERDRRYRIAKALQNPWRAIPHGPHQHLQGDHDLSCKHFHIASICGIHFWFDLCQYVFYRDADGLWKWARPKKVLARPTTCHRCDLAERTARMNGEDWVRGSPSAEKLMEHIDKELDDLCEDRNAEEQGEDGDEDGDEDEEGDEEYDEE</sequence>
<dbReference type="GeneID" id="18802190"/>